<reference evidence="2" key="3">
    <citation type="journal article" date="2010" name="Genome Res.">
        <title>Population genomic sequencing of Coccidioides fungi reveals recent hybridization and transposon control.</title>
        <authorList>
            <person name="Neafsey D.E."/>
            <person name="Barker B.M."/>
            <person name="Sharpton T.J."/>
            <person name="Stajich J.E."/>
            <person name="Park D.J."/>
            <person name="Whiston E."/>
            <person name="Hung C.-Y."/>
            <person name="McMahan C."/>
            <person name="White J."/>
            <person name="Sykes S."/>
            <person name="Heiman D."/>
            <person name="Young S."/>
            <person name="Zeng Q."/>
            <person name="Abouelleil A."/>
            <person name="Aftuck L."/>
            <person name="Bessette D."/>
            <person name="Brown A."/>
            <person name="FitzGerald M."/>
            <person name="Lui A."/>
            <person name="Macdonald J.P."/>
            <person name="Priest M."/>
            <person name="Orbach M.J."/>
            <person name="Galgiani J.N."/>
            <person name="Kirkland T.N."/>
            <person name="Cole G.T."/>
            <person name="Birren B.W."/>
            <person name="Henn M.R."/>
            <person name="Taylor J.W."/>
            <person name="Rounsley S.D."/>
        </authorList>
    </citation>
    <scope>NUCLEOTIDE SEQUENCE [LARGE SCALE GENOMIC DNA]</scope>
    <source>
        <strain evidence="2">RMSCC 3488</strain>
    </source>
</reference>
<dbReference type="InterPro" id="IPR009057">
    <property type="entry name" value="Homeodomain-like_sf"/>
</dbReference>
<reference evidence="1 2" key="1">
    <citation type="submission" date="2007-06" db="EMBL/GenBank/DDBJ databases">
        <title>The Genome Sequence of Coccidioides posadasii RMSCC_3488.</title>
        <authorList>
            <consortium name="Coccidioides Genome Resources Consortium"/>
            <consortium name="The Broad Institute Genome Sequencing Platform"/>
            <person name="Henn M.R."/>
            <person name="Sykes S."/>
            <person name="Young S."/>
            <person name="Jaffe D."/>
            <person name="Berlin A."/>
            <person name="Alvarez P."/>
            <person name="Butler J."/>
            <person name="Gnerre S."/>
            <person name="Grabherr M."/>
            <person name="Mauceli E."/>
            <person name="Brockman W."/>
            <person name="Kodira C."/>
            <person name="Alvarado L."/>
            <person name="Zeng Q."/>
            <person name="Crawford M."/>
            <person name="Antoine C."/>
            <person name="Devon K."/>
            <person name="Galgiani J."/>
            <person name="Orsborn K."/>
            <person name="Lewis M.L."/>
            <person name="Nusbaum C."/>
            <person name="Galagan J."/>
            <person name="Birren B."/>
        </authorList>
    </citation>
    <scope>NUCLEOTIDE SEQUENCE [LARGE SCALE GENOMIC DNA]</scope>
    <source>
        <strain evidence="1 2">RMSCC 3488</strain>
    </source>
</reference>
<evidence type="ECO:0000313" key="2">
    <source>
        <dbReference type="Proteomes" id="UP000054567"/>
    </source>
</evidence>
<evidence type="ECO:0000313" key="1">
    <source>
        <dbReference type="EMBL" id="KMM64269.1"/>
    </source>
</evidence>
<sequence>MAPNLALSKLELIRDMITSDESLTTSQMAEAVGCSTCAIKQIRSNLRLFGSISTPPINAGRPRSITPSMLEALCNHLLEKSSLYLDEMVVFLWDEFNVYTSKSAISRALSLHGWSKKTAQQKVSEHNADLQDFVCSIVENGLSQIVEAQTKWHEELSRNCWILTGVVLYFSWIEIDRSLLNSRRKSSS</sequence>
<dbReference type="EMBL" id="DS268109">
    <property type="protein sequence ID" value="KMM64269.1"/>
    <property type="molecule type" value="Genomic_DNA"/>
</dbReference>
<dbReference type="VEuPathDB" id="FungiDB:CPAG_00621"/>
<protein>
    <recommendedName>
        <fullName evidence="3">Winged helix-turn helix domain-containing protein</fullName>
    </recommendedName>
</protein>
<accession>A0A0J6F5N9</accession>
<dbReference type="Proteomes" id="UP000054567">
    <property type="component" value="Unassembled WGS sequence"/>
</dbReference>
<organism evidence="1 2">
    <name type="scientific">Coccidioides posadasii RMSCC 3488</name>
    <dbReference type="NCBI Taxonomy" id="454284"/>
    <lineage>
        <taxon>Eukaryota</taxon>
        <taxon>Fungi</taxon>
        <taxon>Dikarya</taxon>
        <taxon>Ascomycota</taxon>
        <taxon>Pezizomycotina</taxon>
        <taxon>Eurotiomycetes</taxon>
        <taxon>Eurotiomycetidae</taxon>
        <taxon>Onygenales</taxon>
        <taxon>Onygenaceae</taxon>
        <taxon>Coccidioides</taxon>
    </lineage>
</organism>
<name>A0A0J6F5N9_COCPO</name>
<dbReference type="SUPFAM" id="SSF46689">
    <property type="entry name" value="Homeodomain-like"/>
    <property type="match status" value="1"/>
</dbReference>
<dbReference type="AlphaFoldDB" id="A0A0J6F5N9"/>
<evidence type="ECO:0008006" key="3">
    <source>
        <dbReference type="Google" id="ProtNLM"/>
    </source>
</evidence>
<reference evidence="2" key="2">
    <citation type="journal article" date="2009" name="Genome Res.">
        <title>Comparative genomic analyses of the human fungal pathogens Coccidioides and their relatives.</title>
        <authorList>
            <person name="Sharpton T.J."/>
            <person name="Stajich J.E."/>
            <person name="Rounsley S.D."/>
            <person name="Gardner M.J."/>
            <person name="Wortman J.R."/>
            <person name="Jordar V.S."/>
            <person name="Maiti R."/>
            <person name="Kodira C.D."/>
            <person name="Neafsey D.E."/>
            <person name="Zeng Q."/>
            <person name="Hung C.-Y."/>
            <person name="McMahan C."/>
            <person name="Muszewska A."/>
            <person name="Grynberg M."/>
            <person name="Mandel M.A."/>
            <person name="Kellner E.M."/>
            <person name="Barker B.M."/>
            <person name="Galgiani J.N."/>
            <person name="Orbach M.J."/>
            <person name="Kirkland T.N."/>
            <person name="Cole G.T."/>
            <person name="Henn M.R."/>
            <person name="Birren B.W."/>
            <person name="Taylor J.W."/>
        </authorList>
    </citation>
    <scope>NUCLEOTIDE SEQUENCE [LARGE SCALE GENOMIC DNA]</scope>
    <source>
        <strain evidence="2">RMSCC 3488</strain>
    </source>
</reference>
<gene>
    <name evidence="1" type="ORF">CPAG_00621</name>
</gene>
<proteinExistence type="predicted"/>